<dbReference type="GO" id="GO:0016881">
    <property type="term" value="F:acid-amino acid ligase activity"/>
    <property type="evidence" value="ECO:0007669"/>
    <property type="project" value="InterPro"/>
</dbReference>
<dbReference type="GO" id="GO:0005524">
    <property type="term" value="F:ATP binding"/>
    <property type="evidence" value="ECO:0007669"/>
    <property type="project" value="UniProtKB-KW"/>
</dbReference>
<dbReference type="SUPFAM" id="SSF53244">
    <property type="entry name" value="MurD-like peptide ligases, peptide-binding domain"/>
    <property type="match status" value="1"/>
</dbReference>
<keyword evidence="3" id="KW-0067">ATP-binding</keyword>
<dbReference type="Gene3D" id="3.90.190.20">
    <property type="entry name" value="Mur ligase, C-terminal domain"/>
    <property type="match status" value="1"/>
</dbReference>
<comment type="caution">
    <text evidence="5">The sequence shown here is derived from an EMBL/GenBank/DDBJ whole genome shotgun (WGS) entry which is preliminary data.</text>
</comment>
<dbReference type="PANTHER" id="PTHR43024:SF1">
    <property type="entry name" value="UDP-N-ACETYLMURAMOYL-TRIPEPTIDE--D-ALANYL-D-ALANINE LIGASE"/>
    <property type="match status" value="1"/>
</dbReference>
<name>A0AAW9NLX7_9BACL</name>
<dbReference type="PANTHER" id="PTHR43024">
    <property type="entry name" value="UDP-N-ACETYLMURAMOYL-TRIPEPTIDE--D-ALANYL-D-ALANINE LIGASE"/>
    <property type="match status" value="1"/>
</dbReference>
<evidence type="ECO:0000313" key="5">
    <source>
        <dbReference type="EMBL" id="MEC1177456.1"/>
    </source>
</evidence>
<evidence type="ECO:0000256" key="2">
    <source>
        <dbReference type="ARBA" id="ARBA00022741"/>
    </source>
</evidence>
<reference evidence="5 6" key="1">
    <citation type="submission" date="2023-03" db="EMBL/GenBank/DDBJ databases">
        <title>Bacillus Genome Sequencing.</title>
        <authorList>
            <person name="Dunlap C."/>
        </authorList>
    </citation>
    <scope>NUCLEOTIDE SEQUENCE [LARGE SCALE GENOMIC DNA]</scope>
    <source>
        <strain evidence="5 6">B-59205</strain>
    </source>
</reference>
<gene>
    <name evidence="5" type="ORF">P9B03_03085</name>
</gene>
<dbReference type="Proteomes" id="UP001344888">
    <property type="component" value="Unassembled WGS sequence"/>
</dbReference>
<dbReference type="AlphaFoldDB" id="A0AAW9NLX7"/>
<dbReference type="Gene3D" id="3.40.1190.10">
    <property type="entry name" value="Mur-like, catalytic domain"/>
    <property type="match status" value="1"/>
</dbReference>
<dbReference type="InterPro" id="IPR051046">
    <property type="entry name" value="MurCDEF_CellWall_CoF430Synth"/>
</dbReference>
<evidence type="ECO:0000313" key="6">
    <source>
        <dbReference type="Proteomes" id="UP001344888"/>
    </source>
</evidence>
<dbReference type="InterPro" id="IPR013221">
    <property type="entry name" value="Mur_ligase_cen"/>
</dbReference>
<evidence type="ECO:0000259" key="4">
    <source>
        <dbReference type="Pfam" id="PF08245"/>
    </source>
</evidence>
<dbReference type="InterPro" id="IPR036615">
    <property type="entry name" value="Mur_ligase_C_dom_sf"/>
</dbReference>
<proteinExistence type="predicted"/>
<keyword evidence="1 5" id="KW-0436">Ligase</keyword>
<keyword evidence="6" id="KW-1185">Reference proteome</keyword>
<evidence type="ECO:0000256" key="1">
    <source>
        <dbReference type="ARBA" id="ARBA00022598"/>
    </source>
</evidence>
<dbReference type="SUPFAM" id="SSF53623">
    <property type="entry name" value="MurD-like peptide ligases, catalytic domain"/>
    <property type="match status" value="1"/>
</dbReference>
<sequence>MKPIPVSAVVEIIGGELVKGSAELLIEYGAYRLKQIKHKRTMFFTNTKIVNWQSVSAFFPLVIVTEWTYRLREIPDGVTIVKVDDMTNAYWQFVEHYRSQFEIPIVAITGTAGKTTTKEMVKHILSSEYEVVATHLSNNSRTELLQNLLRISETTQAAIFETAVGAPGDVLGAGRYFQPSIGVITNIGSHHLNYCKTQEGYIEAKAEMLQVVGKGTLIINADDTNTKKVNLRGFQGKVIRIGKHNADFLVSSITYTERGMRFILHHEGKQYVVKMPGHGEHQVYNALAALAVVHEVGMPLARAIAQLATFRKLNKQLQILKGINGSMLIDDTWSITTTSLDAALHVLNKLGHGKKKIAVIGTITDLGAWGYNIHKQAGEIIYKHGVDVLITIGEHASIMASKAQQLGLDAEIYSFKNNMLARRLLKKIVDHNTVILIKGDMYSDAIHELAAQLRRRREELA</sequence>
<keyword evidence="2" id="KW-0547">Nucleotide-binding</keyword>
<protein>
    <submittedName>
        <fullName evidence="5">Mur ligase family protein</fullName>
    </submittedName>
</protein>
<dbReference type="EMBL" id="JARSFG010000003">
    <property type="protein sequence ID" value="MEC1177456.1"/>
    <property type="molecule type" value="Genomic_DNA"/>
</dbReference>
<evidence type="ECO:0000256" key="3">
    <source>
        <dbReference type="ARBA" id="ARBA00022840"/>
    </source>
</evidence>
<dbReference type="Pfam" id="PF08245">
    <property type="entry name" value="Mur_ligase_M"/>
    <property type="match status" value="1"/>
</dbReference>
<organism evidence="5 6">
    <name type="scientific">Metasolibacillus meyeri</name>
    <dbReference type="NCBI Taxonomy" id="1071052"/>
    <lineage>
        <taxon>Bacteria</taxon>
        <taxon>Bacillati</taxon>
        <taxon>Bacillota</taxon>
        <taxon>Bacilli</taxon>
        <taxon>Bacillales</taxon>
        <taxon>Caryophanaceae</taxon>
        <taxon>Metasolibacillus</taxon>
    </lineage>
</organism>
<dbReference type="InterPro" id="IPR036565">
    <property type="entry name" value="Mur-like_cat_sf"/>
</dbReference>
<feature type="domain" description="Mur ligase central" evidence="4">
    <location>
        <begin position="108"/>
        <end position="293"/>
    </location>
</feature>
<dbReference type="RefSeq" id="WP_326121806.1">
    <property type="nucleotide sequence ID" value="NZ_JARSFG010000003.1"/>
</dbReference>
<accession>A0AAW9NLX7</accession>